<reference evidence="9 10" key="1">
    <citation type="journal article" date="2015" name="Genome Biol. Evol.">
        <title>Comparative Genomics of a Bacterivorous Green Alga Reveals Evolutionary Causalities and Consequences of Phago-Mixotrophic Mode of Nutrition.</title>
        <authorList>
            <person name="Burns J.A."/>
            <person name="Paasch A."/>
            <person name="Narechania A."/>
            <person name="Kim E."/>
        </authorList>
    </citation>
    <scope>NUCLEOTIDE SEQUENCE [LARGE SCALE GENOMIC DNA]</scope>
    <source>
        <strain evidence="9 10">PLY_AMNH</strain>
    </source>
</reference>
<accession>A0AAE0GDE1</accession>
<evidence type="ECO:0000256" key="2">
    <source>
        <dbReference type="ARBA" id="ARBA00022692"/>
    </source>
</evidence>
<evidence type="ECO:0000256" key="1">
    <source>
        <dbReference type="ARBA" id="ARBA00004141"/>
    </source>
</evidence>
<dbReference type="Pfam" id="PF08016">
    <property type="entry name" value="PKD_channel"/>
    <property type="match status" value="1"/>
</dbReference>
<dbReference type="Proteomes" id="UP001190700">
    <property type="component" value="Unassembled WGS sequence"/>
</dbReference>
<evidence type="ECO:0000313" key="10">
    <source>
        <dbReference type="Proteomes" id="UP001190700"/>
    </source>
</evidence>
<proteinExistence type="predicted"/>
<feature type="compositionally biased region" description="Pro residues" evidence="5">
    <location>
        <begin position="517"/>
        <end position="530"/>
    </location>
</feature>
<evidence type="ECO:0000256" key="7">
    <source>
        <dbReference type="SAM" id="SignalP"/>
    </source>
</evidence>
<protein>
    <recommendedName>
        <fullName evidence="8">Polycystin cation channel PKD1/PKD2 domain-containing protein</fullName>
    </recommendedName>
</protein>
<keyword evidence="7" id="KW-0732">Signal</keyword>
<feature type="compositionally biased region" description="Gly residues" evidence="5">
    <location>
        <begin position="549"/>
        <end position="560"/>
    </location>
</feature>
<dbReference type="GO" id="GO:0016020">
    <property type="term" value="C:membrane"/>
    <property type="evidence" value="ECO:0007669"/>
    <property type="project" value="UniProtKB-SubCell"/>
</dbReference>
<feature type="transmembrane region" description="Helical" evidence="6">
    <location>
        <begin position="1034"/>
        <end position="1055"/>
    </location>
</feature>
<feature type="region of interest" description="Disordered" evidence="5">
    <location>
        <begin position="1200"/>
        <end position="1219"/>
    </location>
</feature>
<keyword evidence="4 6" id="KW-0472">Membrane</keyword>
<dbReference type="InterPro" id="IPR013122">
    <property type="entry name" value="PKD1_2_channel"/>
</dbReference>
<evidence type="ECO:0000256" key="5">
    <source>
        <dbReference type="SAM" id="MobiDB-lite"/>
    </source>
</evidence>
<dbReference type="PANTHER" id="PTHR10877:SF183">
    <property type="entry name" value="AT14535P-RELATED"/>
    <property type="match status" value="1"/>
</dbReference>
<keyword evidence="10" id="KW-1185">Reference proteome</keyword>
<comment type="caution">
    <text evidence="9">The sequence shown here is derived from an EMBL/GenBank/DDBJ whole genome shotgun (WGS) entry which is preliminary data.</text>
</comment>
<dbReference type="Gene3D" id="2.60.40.10">
    <property type="entry name" value="Immunoglobulins"/>
    <property type="match status" value="1"/>
</dbReference>
<dbReference type="EMBL" id="LGRX02006901">
    <property type="protein sequence ID" value="KAK3275937.1"/>
    <property type="molecule type" value="Genomic_DNA"/>
</dbReference>
<feature type="transmembrane region" description="Helical" evidence="6">
    <location>
        <begin position="927"/>
        <end position="947"/>
    </location>
</feature>
<feature type="region of interest" description="Disordered" evidence="5">
    <location>
        <begin position="514"/>
        <end position="574"/>
    </location>
</feature>
<evidence type="ECO:0000259" key="8">
    <source>
        <dbReference type="Pfam" id="PF08016"/>
    </source>
</evidence>
<dbReference type="InterPro" id="IPR013783">
    <property type="entry name" value="Ig-like_fold"/>
</dbReference>
<comment type="subcellular location">
    <subcellularLocation>
        <location evidence="1">Membrane</location>
        <topology evidence="1">Multi-pass membrane protein</topology>
    </subcellularLocation>
</comment>
<feature type="compositionally biased region" description="Polar residues" evidence="5">
    <location>
        <begin position="562"/>
        <end position="574"/>
    </location>
</feature>
<dbReference type="PANTHER" id="PTHR10877">
    <property type="entry name" value="POLYCYSTIN FAMILY MEMBER"/>
    <property type="match status" value="1"/>
</dbReference>
<organism evidence="9 10">
    <name type="scientific">Cymbomonas tetramitiformis</name>
    <dbReference type="NCBI Taxonomy" id="36881"/>
    <lineage>
        <taxon>Eukaryota</taxon>
        <taxon>Viridiplantae</taxon>
        <taxon>Chlorophyta</taxon>
        <taxon>Pyramimonadophyceae</taxon>
        <taxon>Pyramimonadales</taxon>
        <taxon>Pyramimonadaceae</taxon>
        <taxon>Cymbomonas</taxon>
    </lineage>
</organism>
<feature type="chain" id="PRO_5041989360" description="Polycystin cation channel PKD1/PKD2 domain-containing protein" evidence="7">
    <location>
        <begin position="19"/>
        <end position="1368"/>
    </location>
</feature>
<feature type="domain" description="Polycystin cation channel PKD1/PKD2" evidence="8">
    <location>
        <begin position="946"/>
        <end position="1065"/>
    </location>
</feature>
<evidence type="ECO:0000313" key="9">
    <source>
        <dbReference type="EMBL" id="KAK3275937.1"/>
    </source>
</evidence>
<feature type="transmembrane region" description="Helical" evidence="6">
    <location>
        <begin position="1001"/>
        <end position="1022"/>
    </location>
</feature>
<dbReference type="InterPro" id="IPR051223">
    <property type="entry name" value="Polycystin"/>
</dbReference>
<name>A0AAE0GDE1_9CHLO</name>
<evidence type="ECO:0000256" key="4">
    <source>
        <dbReference type="ARBA" id="ARBA00023136"/>
    </source>
</evidence>
<sequence length="1368" mass="148766">MTAGLCWAFGWIAHRSSAAQQVSHTDILRSAASQSVRNRGSRRFGDDGTGQVMEGGVYTACGPSSPFDAICDKGATATDPQDGDLVSYVTACSPDGESNKFEKRGLAGCEVDTGVPGVYNLTFAVVNSAGLSASVTRRLIVQALCAVGERLCSNGLDCSQGGICLGDLTKDDTEVAEPPNEPPVLTMQTSGPVTEWVSIKQYSEYNPCDTDKKPNEEFLCDPGLTAMDAEDGDLYREVLACPPECASSADCEGHEFWRKGLTGCLNTAADVGTIFNVEFRVYDHGIPALGATAYRRITITAACADGEYWCDGECSSVDCEARALLLAPPSPPSLLHRRLQATNSTDAPLTTAELQEEIERELAGLQATVETLRGDLEEVHLDVEMAGGNPEVWYEHLLGVWSGRLEAESFNQGNLSASLETAIANADMYLEAVKLINSALLATEAQLASVSAAQEAFISNTEAVTADFIGAMEQGNGDINDHLLPPPPPPPEGCEADLEPRTFTFSVPAFLEQGVLPPLPPPSPTTPSLPPEQVVEEADSARRQLLRASGGGGGGKGKGGASETSESPATSYEDSLSDDFGILTLEDDFKVPTYLANTHRLVGGMLLVLTRDEEADSTHCTDRFQVLRAPCRGKLHTEAPDGREALFGQDAVFDSNSHLYDAATVQEADLYYNTTATSGQVRLPEAPYFPYTFATRPSEAGLGDGEFPVWLDAGLMKDRATQMRLLMKEGYYLDKSTASLKATLATYQATVRTFTVQHMHFTWRQGGSIYTEYDSQTISVLADRTSWDWALQDAHCIAWGLAILWVHLHALYSCNADGRPLGAKAASVGWALVTSVQLQAAVLWLVMSLYSLSLDIPMEYAIYDDLYARANFLMPAKKGDTEMLPEASDAVDAASVPHWSLEDDNAGLERYLSMLQQLGTLQSLQSGFWFAQLFIAMSLVGGLLGALGFNRKMNFVVKTLMLCAEPLMIFFMVMFLISIQFAFAGHVLFGSKIEQWRNPGLACYYLLLFVVAGDWEAFSPIVHPAAEGWEVTPFDYLLCAVYVSLTVILMFMVLLNMLMCIIGDAQTVVKEGFLGSFKRAPNGLLAPDENGHFEAPGFFSDLCSTMRSCQDSKLDELIKQVSASAVNVSKYLGSHEPGEPISSNRKKRVVSEITDQPMQADDNFRDLLHLAHIELREALPCLQESRDSVVKGQAQLEAGGSTLDENANGCRSGHASSRRDRLPVVPLHVTETMLDQHTHVYEARRVLAAKRLEVQKQRCCKLLLLQSSELQRLQEKQERLTMNLQALLLHRNPAEPTAAQMPSQVRTSAQLAYDKLAYDKEVVSCTMIQLGHAVLKHSAVNPSVTTTSSAICSISLTSDCHAEIPSRI</sequence>
<feature type="signal peptide" evidence="7">
    <location>
        <begin position="1"/>
        <end position="18"/>
    </location>
</feature>
<evidence type="ECO:0000256" key="3">
    <source>
        <dbReference type="ARBA" id="ARBA00022989"/>
    </source>
</evidence>
<gene>
    <name evidence="9" type="ORF">CYMTET_15963</name>
</gene>
<feature type="transmembrane region" description="Helical" evidence="6">
    <location>
        <begin position="967"/>
        <end position="989"/>
    </location>
</feature>
<evidence type="ECO:0000256" key="6">
    <source>
        <dbReference type="SAM" id="Phobius"/>
    </source>
</evidence>
<keyword evidence="2 6" id="KW-0812">Transmembrane</keyword>
<keyword evidence="3 6" id="KW-1133">Transmembrane helix</keyword>